<accession>A0ACC3YX53</accession>
<proteinExistence type="predicted"/>
<evidence type="ECO:0000313" key="2">
    <source>
        <dbReference type="Proteomes" id="UP000805649"/>
    </source>
</evidence>
<dbReference type="EMBL" id="VUJX02000005">
    <property type="protein sequence ID" value="KAL0936500.1"/>
    <property type="molecule type" value="Genomic_DNA"/>
</dbReference>
<comment type="caution">
    <text evidence="1">The sequence shown here is derived from an EMBL/GenBank/DDBJ whole genome shotgun (WGS) entry which is preliminary data.</text>
</comment>
<name>A0ACC3YX53_COLTU</name>
<evidence type="ECO:0000313" key="1">
    <source>
        <dbReference type="EMBL" id="KAL0936500.1"/>
    </source>
</evidence>
<gene>
    <name evidence="1" type="ORF">CTRU02_208715</name>
</gene>
<reference evidence="1 2" key="1">
    <citation type="journal article" date="2020" name="Phytopathology">
        <title>Genome Sequence Resources of Colletotrichum truncatum, C. plurivorum, C. musicola, and C. sojae: Four Species Pathogenic to Soybean (Glycine max).</title>
        <authorList>
            <person name="Rogerio F."/>
            <person name="Boufleur T.R."/>
            <person name="Ciampi-Guillardi M."/>
            <person name="Sukno S.A."/>
            <person name="Thon M.R."/>
            <person name="Massola Junior N.S."/>
            <person name="Baroncelli R."/>
        </authorList>
    </citation>
    <scope>NUCLEOTIDE SEQUENCE [LARGE SCALE GENOMIC DNA]</scope>
    <source>
        <strain evidence="1 2">CMES1059</strain>
    </source>
</reference>
<protein>
    <submittedName>
        <fullName evidence="1">Uncharacterized protein</fullName>
    </submittedName>
</protein>
<dbReference type="Proteomes" id="UP000805649">
    <property type="component" value="Unassembled WGS sequence"/>
</dbReference>
<organism evidence="1 2">
    <name type="scientific">Colletotrichum truncatum</name>
    <name type="common">Anthracnose fungus</name>
    <name type="synonym">Colletotrichum capsici</name>
    <dbReference type="NCBI Taxonomy" id="5467"/>
    <lineage>
        <taxon>Eukaryota</taxon>
        <taxon>Fungi</taxon>
        <taxon>Dikarya</taxon>
        <taxon>Ascomycota</taxon>
        <taxon>Pezizomycotina</taxon>
        <taxon>Sordariomycetes</taxon>
        <taxon>Hypocreomycetidae</taxon>
        <taxon>Glomerellales</taxon>
        <taxon>Glomerellaceae</taxon>
        <taxon>Colletotrichum</taxon>
        <taxon>Colletotrichum truncatum species complex</taxon>
    </lineage>
</organism>
<keyword evidence="2" id="KW-1185">Reference proteome</keyword>
<sequence length="35" mass="3752">MVPLSKMTLSKVTNARGHETALSLSTHQGMLPDSL</sequence>